<name>A0ABV2LWA5_9FLAO</name>
<dbReference type="PROSITE" id="PS50943">
    <property type="entry name" value="HTH_CROC1"/>
    <property type="match status" value="1"/>
</dbReference>
<keyword evidence="4" id="KW-1185">Reference proteome</keyword>
<keyword evidence="1" id="KW-0238">DNA-binding</keyword>
<dbReference type="PANTHER" id="PTHR46558:SF11">
    <property type="entry name" value="HTH-TYPE TRANSCRIPTIONAL REGULATOR XRE"/>
    <property type="match status" value="1"/>
</dbReference>
<evidence type="ECO:0000313" key="4">
    <source>
        <dbReference type="Proteomes" id="UP001549146"/>
    </source>
</evidence>
<dbReference type="SMART" id="SM00530">
    <property type="entry name" value="HTH_XRE"/>
    <property type="match status" value="1"/>
</dbReference>
<accession>A0ABV2LWA5</accession>
<protein>
    <submittedName>
        <fullName evidence="3">Transcriptional regulator with XRE-family HTH domain</fullName>
    </submittedName>
</protein>
<evidence type="ECO:0000256" key="1">
    <source>
        <dbReference type="ARBA" id="ARBA00023125"/>
    </source>
</evidence>
<proteinExistence type="predicted"/>
<reference evidence="3 4" key="1">
    <citation type="submission" date="2024-06" db="EMBL/GenBank/DDBJ databases">
        <title>Genomic Encyclopedia of Type Strains, Phase IV (KMG-IV): sequencing the most valuable type-strain genomes for metagenomic binning, comparative biology and taxonomic classification.</title>
        <authorList>
            <person name="Goeker M."/>
        </authorList>
    </citation>
    <scope>NUCLEOTIDE SEQUENCE [LARGE SCALE GENOMIC DNA]</scope>
    <source>
        <strain evidence="3 4">DSM 29388</strain>
    </source>
</reference>
<dbReference type="InterPro" id="IPR010982">
    <property type="entry name" value="Lambda_DNA-bd_dom_sf"/>
</dbReference>
<feature type="domain" description="HTH cro/C1-type" evidence="2">
    <location>
        <begin position="8"/>
        <end position="62"/>
    </location>
</feature>
<gene>
    <name evidence="3" type="ORF">ABID46_001374</name>
</gene>
<sequence>MSFLGQNIKKLRQVKGLSQQAFAELFDLKRANISSYEEKRAEPKLEFVIRIANYFSIPLNDFIERPLSVNEILNFGDYFDEDSLSASKGLTNIPFLNREGFARNDEYFQDHRLLPQLQFPLYSKNRLLAVEMNSTIPHPSDFAYSDGSILFFEDIDRNNLHLINGLFGLFWGKDDFFIGQFKVEGTEITLQLNEWKSVSLSLKSPEKFWTLLGSFQKV</sequence>
<dbReference type="EMBL" id="JBEPMO010000006">
    <property type="protein sequence ID" value="MET3731793.1"/>
    <property type="molecule type" value="Genomic_DNA"/>
</dbReference>
<dbReference type="InterPro" id="IPR001387">
    <property type="entry name" value="Cro/C1-type_HTH"/>
</dbReference>
<dbReference type="Pfam" id="PF01381">
    <property type="entry name" value="HTH_3"/>
    <property type="match status" value="1"/>
</dbReference>
<organism evidence="3 4">
    <name type="scientific">Moheibacter stercoris</name>
    <dbReference type="NCBI Taxonomy" id="1628251"/>
    <lineage>
        <taxon>Bacteria</taxon>
        <taxon>Pseudomonadati</taxon>
        <taxon>Bacteroidota</taxon>
        <taxon>Flavobacteriia</taxon>
        <taxon>Flavobacteriales</taxon>
        <taxon>Weeksellaceae</taxon>
        <taxon>Moheibacter</taxon>
    </lineage>
</organism>
<dbReference type="CDD" id="cd00093">
    <property type="entry name" value="HTH_XRE"/>
    <property type="match status" value="1"/>
</dbReference>
<evidence type="ECO:0000313" key="3">
    <source>
        <dbReference type="EMBL" id="MET3731793.1"/>
    </source>
</evidence>
<comment type="caution">
    <text evidence="3">The sequence shown here is derived from an EMBL/GenBank/DDBJ whole genome shotgun (WGS) entry which is preliminary data.</text>
</comment>
<dbReference type="Proteomes" id="UP001549146">
    <property type="component" value="Unassembled WGS sequence"/>
</dbReference>
<dbReference type="PANTHER" id="PTHR46558">
    <property type="entry name" value="TRACRIPTIONAL REGULATORY PROTEIN-RELATED-RELATED"/>
    <property type="match status" value="1"/>
</dbReference>
<dbReference type="Gene3D" id="1.10.260.40">
    <property type="entry name" value="lambda repressor-like DNA-binding domains"/>
    <property type="match status" value="1"/>
</dbReference>
<dbReference type="SUPFAM" id="SSF47413">
    <property type="entry name" value="lambda repressor-like DNA-binding domains"/>
    <property type="match status" value="1"/>
</dbReference>
<dbReference type="RefSeq" id="WP_354508392.1">
    <property type="nucleotide sequence ID" value="NZ_JBEPMO010000006.1"/>
</dbReference>
<evidence type="ECO:0000259" key="2">
    <source>
        <dbReference type="PROSITE" id="PS50943"/>
    </source>
</evidence>